<evidence type="ECO:0000313" key="1">
    <source>
        <dbReference type="EMBL" id="OMD26723.1"/>
    </source>
</evidence>
<dbReference type="EMBL" id="MKQP01000040">
    <property type="protein sequence ID" value="OMD26723.1"/>
    <property type="molecule type" value="Genomic_DNA"/>
</dbReference>
<dbReference type="Proteomes" id="UP000187465">
    <property type="component" value="Unassembled WGS sequence"/>
</dbReference>
<dbReference type="SUPFAM" id="SSF52833">
    <property type="entry name" value="Thioredoxin-like"/>
    <property type="match status" value="1"/>
</dbReference>
<organism evidence="1 2">
    <name type="scientific">Paenibacillus odorifer</name>
    <dbReference type="NCBI Taxonomy" id="189426"/>
    <lineage>
        <taxon>Bacteria</taxon>
        <taxon>Bacillati</taxon>
        <taxon>Bacillota</taxon>
        <taxon>Bacilli</taxon>
        <taxon>Bacillales</taxon>
        <taxon>Paenibacillaceae</taxon>
        <taxon>Paenibacillus</taxon>
    </lineage>
</organism>
<dbReference type="Gene3D" id="3.40.30.10">
    <property type="entry name" value="Glutaredoxin"/>
    <property type="match status" value="1"/>
</dbReference>
<gene>
    <name evidence="1" type="ORF">BJP51_26385</name>
</gene>
<dbReference type="InterPro" id="IPR036249">
    <property type="entry name" value="Thioredoxin-like_sf"/>
</dbReference>
<dbReference type="RefSeq" id="WP_076179490.1">
    <property type="nucleotide sequence ID" value="NZ_MKQP01000040.1"/>
</dbReference>
<evidence type="ECO:0008006" key="3">
    <source>
        <dbReference type="Google" id="ProtNLM"/>
    </source>
</evidence>
<dbReference type="AlphaFoldDB" id="A0A1R0X1R2"/>
<protein>
    <recommendedName>
        <fullName evidence="3">Alkyl hydroperoxide reductase subunit C/ Thiol specific antioxidant domain-containing protein</fullName>
    </recommendedName>
</protein>
<proteinExistence type="predicted"/>
<name>A0A1R0X1R2_9BACL</name>
<accession>A0A1R0X1R2</accession>
<evidence type="ECO:0000313" key="2">
    <source>
        <dbReference type="Proteomes" id="UP000187465"/>
    </source>
</evidence>
<comment type="caution">
    <text evidence="1">The sequence shown here is derived from an EMBL/GenBank/DDBJ whole genome shotgun (WGS) entry which is preliminary data.</text>
</comment>
<reference evidence="1 2" key="1">
    <citation type="submission" date="2016-10" db="EMBL/GenBank/DDBJ databases">
        <title>Paenibacillus species isolates.</title>
        <authorList>
            <person name="Beno S.M."/>
        </authorList>
    </citation>
    <scope>NUCLEOTIDE SEQUENCE [LARGE SCALE GENOMIC DNA]</scope>
    <source>
        <strain evidence="1 2">FSL H7-0604</strain>
    </source>
</reference>
<sequence length="144" mass="16776">MFLKKTEYFNIGDKIPNVKIDNSLFLYDFLDNHLFIFLLTTTCDACETTLEVMSEFKDCYKNFNFILLVNTSEENIKTLKRVFGESKVYYASLSSMQREYNINGFPWGYGINRKREIITSNACSTKNSILAIMEPFSYSAGWEI</sequence>